<dbReference type="InterPro" id="IPR036938">
    <property type="entry name" value="PAP2/HPO_sf"/>
</dbReference>
<accession>A0A1F8EKZ9</accession>
<evidence type="ECO:0000256" key="1">
    <source>
        <dbReference type="ARBA" id="ARBA00004651"/>
    </source>
</evidence>
<organism evidence="9 10">
    <name type="scientific">Candidatus Yanofskybacteria bacterium RIFCSPHIGHO2_01_FULL_41_53</name>
    <dbReference type="NCBI Taxonomy" id="1802663"/>
    <lineage>
        <taxon>Bacteria</taxon>
        <taxon>Candidatus Yanofskyibacteriota</taxon>
    </lineage>
</organism>
<dbReference type="Gene3D" id="1.20.144.10">
    <property type="entry name" value="Phosphatidic acid phosphatase type 2/haloperoxidase"/>
    <property type="match status" value="1"/>
</dbReference>
<keyword evidence="6 7" id="KW-0472">Membrane</keyword>
<proteinExistence type="predicted"/>
<evidence type="ECO:0000256" key="2">
    <source>
        <dbReference type="ARBA" id="ARBA00022475"/>
    </source>
</evidence>
<keyword evidence="5 7" id="KW-1133">Transmembrane helix</keyword>
<keyword evidence="2" id="KW-1003">Cell membrane</keyword>
<dbReference type="Proteomes" id="UP000177117">
    <property type="component" value="Unassembled WGS sequence"/>
</dbReference>
<feature type="transmembrane region" description="Helical" evidence="7">
    <location>
        <begin position="29"/>
        <end position="49"/>
    </location>
</feature>
<evidence type="ECO:0000256" key="3">
    <source>
        <dbReference type="ARBA" id="ARBA00022692"/>
    </source>
</evidence>
<evidence type="ECO:0000313" key="9">
    <source>
        <dbReference type="EMBL" id="OGN01521.1"/>
    </source>
</evidence>
<evidence type="ECO:0000256" key="4">
    <source>
        <dbReference type="ARBA" id="ARBA00022801"/>
    </source>
</evidence>
<dbReference type="PANTHER" id="PTHR14969">
    <property type="entry name" value="SPHINGOSINE-1-PHOSPHATE PHOSPHOHYDROLASE"/>
    <property type="match status" value="1"/>
</dbReference>
<feature type="transmembrane region" description="Helical" evidence="7">
    <location>
        <begin position="70"/>
        <end position="93"/>
    </location>
</feature>
<evidence type="ECO:0000313" key="10">
    <source>
        <dbReference type="Proteomes" id="UP000177117"/>
    </source>
</evidence>
<evidence type="ECO:0000256" key="5">
    <source>
        <dbReference type="ARBA" id="ARBA00022989"/>
    </source>
</evidence>
<dbReference type="SMART" id="SM00014">
    <property type="entry name" value="acidPPc"/>
    <property type="match status" value="1"/>
</dbReference>
<feature type="domain" description="Phosphatidic acid phosphatase type 2/haloperoxidase" evidence="8">
    <location>
        <begin position="70"/>
        <end position="180"/>
    </location>
</feature>
<keyword evidence="4" id="KW-0378">Hydrolase</keyword>
<dbReference type="EMBL" id="MGJD01000004">
    <property type="protein sequence ID" value="OGN01521.1"/>
    <property type="molecule type" value="Genomic_DNA"/>
</dbReference>
<dbReference type="PANTHER" id="PTHR14969:SF62">
    <property type="entry name" value="DECAPRENYLPHOSPHORYL-5-PHOSPHORIBOSE PHOSPHATASE RV3807C-RELATED"/>
    <property type="match status" value="1"/>
</dbReference>
<name>A0A1F8EKZ9_9BACT</name>
<keyword evidence="3 7" id="KW-0812">Transmembrane</keyword>
<comment type="caution">
    <text evidence="9">The sequence shown here is derived from an EMBL/GenBank/DDBJ whole genome shotgun (WGS) entry which is preliminary data.</text>
</comment>
<dbReference type="SUPFAM" id="SSF48317">
    <property type="entry name" value="Acid phosphatase/Vanadium-dependent haloperoxidase"/>
    <property type="match status" value="1"/>
</dbReference>
<dbReference type="Pfam" id="PF01569">
    <property type="entry name" value="PAP2"/>
    <property type="match status" value="1"/>
</dbReference>
<feature type="transmembrane region" description="Helical" evidence="7">
    <location>
        <begin position="113"/>
        <end position="134"/>
    </location>
</feature>
<feature type="transmembrane region" description="Helical" evidence="7">
    <location>
        <begin position="141"/>
        <end position="159"/>
    </location>
</feature>
<gene>
    <name evidence="9" type="ORF">A2650_02745</name>
</gene>
<evidence type="ECO:0000256" key="7">
    <source>
        <dbReference type="SAM" id="Phobius"/>
    </source>
</evidence>
<comment type="subcellular location">
    <subcellularLocation>
        <location evidence="1">Cell membrane</location>
        <topology evidence="1">Multi-pass membrane protein</topology>
    </subcellularLocation>
</comment>
<dbReference type="GO" id="GO:0005886">
    <property type="term" value="C:plasma membrane"/>
    <property type="evidence" value="ECO:0007669"/>
    <property type="project" value="UniProtKB-SubCell"/>
</dbReference>
<dbReference type="AlphaFoldDB" id="A0A1F8EKZ9"/>
<dbReference type="GO" id="GO:0016787">
    <property type="term" value="F:hydrolase activity"/>
    <property type="evidence" value="ECO:0007669"/>
    <property type="project" value="UniProtKB-KW"/>
</dbReference>
<evidence type="ECO:0000256" key="6">
    <source>
        <dbReference type="ARBA" id="ARBA00023136"/>
    </source>
</evidence>
<protein>
    <recommendedName>
        <fullName evidence="8">Phosphatidic acid phosphatase type 2/haloperoxidase domain-containing protein</fullName>
    </recommendedName>
</protein>
<reference evidence="9 10" key="1">
    <citation type="journal article" date="2016" name="Nat. Commun.">
        <title>Thousands of microbial genomes shed light on interconnected biogeochemical processes in an aquifer system.</title>
        <authorList>
            <person name="Anantharaman K."/>
            <person name="Brown C.T."/>
            <person name="Hug L.A."/>
            <person name="Sharon I."/>
            <person name="Castelle C.J."/>
            <person name="Probst A.J."/>
            <person name="Thomas B.C."/>
            <person name="Singh A."/>
            <person name="Wilkins M.J."/>
            <person name="Karaoz U."/>
            <person name="Brodie E.L."/>
            <person name="Williams K.H."/>
            <person name="Hubbard S.S."/>
            <person name="Banfield J.F."/>
        </authorList>
    </citation>
    <scope>NUCLEOTIDE SEQUENCE [LARGE SCALE GENOMIC DNA]</scope>
</reference>
<dbReference type="InterPro" id="IPR000326">
    <property type="entry name" value="PAP2/HPO"/>
</dbReference>
<sequence length="193" mass="22279">MNEALLIIINSWAGQNQWLDEFMVFSAEWLGYFLLLLLVTPWLLTFFIKNDRISSWARTVLLRRSYYKKMLIVAFASAIVSRFIFVEAIRFFYYNPRPFMVLENINQLINHETTGSFPSGHASFYFALATGVYLYNKKAGYIYFILAGLIGFARIFSGVHWPLDIVGGAVLGMGTTYLIHRLSSFKILFPLIK</sequence>
<evidence type="ECO:0000259" key="8">
    <source>
        <dbReference type="SMART" id="SM00014"/>
    </source>
</evidence>